<comment type="caution">
    <text evidence="1">The sequence shown here is derived from an EMBL/GenBank/DDBJ whole genome shotgun (WGS) entry which is preliminary data.</text>
</comment>
<sequence>MAIKQKEEFKKIINFYLIIKYFDKESKEYKSAFEVLKVGSPYTCYS</sequence>
<accession>A0A0F8XI20</accession>
<organism evidence="1">
    <name type="scientific">marine sediment metagenome</name>
    <dbReference type="NCBI Taxonomy" id="412755"/>
    <lineage>
        <taxon>unclassified sequences</taxon>
        <taxon>metagenomes</taxon>
        <taxon>ecological metagenomes</taxon>
    </lineage>
</organism>
<evidence type="ECO:0000313" key="1">
    <source>
        <dbReference type="EMBL" id="KKK41779.1"/>
    </source>
</evidence>
<dbReference type="AlphaFoldDB" id="A0A0F8XI20"/>
<reference evidence="1" key="1">
    <citation type="journal article" date="2015" name="Nature">
        <title>Complex archaea that bridge the gap between prokaryotes and eukaryotes.</title>
        <authorList>
            <person name="Spang A."/>
            <person name="Saw J.H."/>
            <person name="Jorgensen S.L."/>
            <person name="Zaremba-Niedzwiedzka K."/>
            <person name="Martijn J."/>
            <person name="Lind A.E."/>
            <person name="van Eijk R."/>
            <person name="Schleper C."/>
            <person name="Guy L."/>
            <person name="Ettema T.J."/>
        </authorList>
    </citation>
    <scope>NUCLEOTIDE SEQUENCE</scope>
</reference>
<protein>
    <submittedName>
        <fullName evidence="1">Uncharacterized protein</fullName>
    </submittedName>
</protein>
<feature type="non-terminal residue" evidence="1">
    <location>
        <position position="46"/>
    </location>
</feature>
<gene>
    <name evidence="1" type="ORF">LCGC14_2510850</name>
</gene>
<dbReference type="EMBL" id="LAZR01070370">
    <property type="protein sequence ID" value="KKK41779.1"/>
    <property type="molecule type" value="Genomic_DNA"/>
</dbReference>
<proteinExistence type="predicted"/>
<name>A0A0F8XI20_9ZZZZ</name>